<dbReference type="EMBL" id="FZQP02003334">
    <property type="protein sequence ID" value="VVC97955.1"/>
    <property type="molecule type" value="Genomic_DNA"/>
</dbReference>
<feature type="non-terminal residue" evidence="1">
    <location>
        <position position="109"/>
    </location>
</feature>
<evidence type="ECO:0000313" key="2">
    <source>
        <dbReference type="Proteomes" id="UP000324832"/>
    </source>
</evidence>
<dbReference type="Proteomes" id="UP000324832">
    <property type="component" value="Unassembled WGS sequence"/>
</dbReference>
<accession>A0A5E4QIK1</accession>
<organism evidence="1 2">
    <name type="scientific">Leptidea sinapis</name>
    <dbReference type="NCBI Taxonomy" id="189913"/>
    <lineage>
        <taxon>Eukaryota</taxon>
        <taxon>Metazoa</taxon>
        <taxon>Ecdysozoa</taxon>
        <taxon>Arthropoda</taxon>
        <taxon>Hexapoda</taxon>
        <taxon>Insecta</taxon>
        <taxon>Pterygota</taxon>
        <taxon>Neoptera</taxon>
        <taxon>Endopterygota</taxon>
        <taxon>Lepidoptera</taxon>
        <taxon>Glossata</taxon>
        <taxon>Ditrysia</taxon>
        <taxon>Papilionoidea</taxon>
        <taxon>Pieridae</taxon>
        <taxon>Dismorphiinae</taxon>
        <taxon>Leptidea</taxon>
    </lineage>
</organism>
<dbReference type="AlphaFoldDB" id="A0A5E4QIK1"/>
<evidence type="ECO:0000313" key="1">
    <source>
        <dbReference type="EMBL" id="VVC97955.1"/>
    </source>
</evidence>
<name>A0A5E4QIK1_9NEOP</name>
<reference evidence="1 2" key="1">
    <citation type="submission" date="2017-07" db="EMBL/GenBank/DDBJ databases">
        <authorList>
            <person name="Talla V."/>
            <person name="Backstrom N."/>
        </authorList>
    </citation>
    <scope>NUCLEOTIDE SEQUENCE [LARGE SCALE GENOMIC DNA]</scope>
</reference>
<keyword evidence="2" id="KW-1185">Reference proteome</keyword>
<proteinExistence type="predicted"/>
<feature type="non-terminal residue" evidence="1">
    <location>
        <position position="1"/>
    </location>
</feature>
<sequence length="109" mass="12349">EQHIIIKNKLCSIIYFTHELDLDYYVYSSLLCRLGENSLLICVPNALNPSKNWGNTVFNSRSGLYESPYRFAGSRELIAVRIDDRQYVPVHTVQVLGSIGVDGQSLDQV</sequence>
<protein>
    <submittedName>
        <fullName evidence="1">Uncharacterized protein</fullName>
    </submittedName>
</protein>
<gene>
    <name evidence="1" type="ORF">LSINAPIS_LOCUS9125</name>
</gene>